<accession>A0A195DXX7</accession>
<keyword evidence="3" id="KW-1185">Reference proteome</keyword>
<evidence type="ECO:0000313" key="3">
    <source>
        <dbReference type="Proteomes" id="UP000078492"/>
    </source>
</evidence>
<gene>
    <name evidence="2" type="ORF">ALC57_10261</name>
</gene>
<feature type="compositionally biased region" description="Basic and acidic residues" evidence="1">
    <location>
        <begin position="55"/>
        <end position="66"/>
    </location>
</feature>
<dbReference type="Proteomes" id="UP000078492">
    <property type="component" value="Unassembled WGS sequence"/>
</dbReference>
<dbReference type="EMBL" id="KQ980155">
    <property type="protein sequence ID" value="KYN17469.1"/>
    <property type="molecule type" value="Genomic_DNA"/>
</dbReference>
<sequence>MKWHRERERERERRRNGERPKRDRKSRVQETRVESKWRRGESRVNRTENATVVRAGKDRGKEGEGG</sequence>
<protein>
    <submittedName>
        <fullName evidence="2">Uncharacterized protein</fullName>
    </submittedName>
</protein>
<feature type="compositionally biased region" description="Basic and acidic residues" evidence="1">
    <location>
        <begin position="1"/>
        <end position="46"/>
    </location>
</feature>
<feature type="region of interest" description="Disordered" evidence="1">
    <location>
        <begin position="1"/>
        <end position="66"/>
    </location>
</feature>
<reference evidence="2 3" key="1">
    <citation type="submission" date="2015-09" db="EMBL/GenBank/DDBJ databases">
        <title>Trachymyrmex cornetzi WGS genome.</title>
        <authorList>
            <person name="Nygaard S."/>
            <person name="Hu H."/>
            <person name="Boomsma J."/>
            <person name="Zhang G."/>
        </authorList>
    </citation>
    <scope>NUCLEOTIDE SEQUENCE [LARGE SCALE GENOMIC DNA]</scope>
    <source>
        <strain evidence="2">Tcor2-1</strain>
        <tissue evidence="2">Whole body</tissue>
    </source>
</reference>
<proteinExistence type="predicted"/>
<evidence type="ECO:0000313" key="2">
    <source>
        <dbReference type="EMBL" id="KYN17469.1"/>
    </source>
</evidence>
<dbReference type="AlphaFoldDB" id="A0A195DXX7"/>
<evidence type="ECO:0000256" key="1">
    <source>
        <dbReference type="SAM" id="MobiDB-lite"/>
    </source>
</evidence>
<name>A0A195DXX7_9HYME</name>
<organism evidence="2 3">
    <name type="scientific">Trachymyrmex cornetzi</name>
    <dbReference type="NCBI Taxonomy" id="471704"/>
    <lineage>
        <taxon>Eukaryota</taxon>
        <taxon>Metazoa</taxon>
        <taxon>Ecdysozoa</taxon>
        <taxon>Arthropoda</taxon>
        <taxon>Hexapoda</taxon>
        <taxon>Insecta</taxon>
        <taxon>Pterygota</taxon>
        <taxon>Neoptera</taxon>
        <taxon>Endopterygota</taxon>
        <taxon>Hymenoptera</taxon>
        <taxon>Apocrita</taxon>
        <taxon>Aculeata</taxon>
        <taxon>Formicoidea</taxon>
        <taxon>Formicidae</taxon>
        <taxon>Myrmicinae</taxon>
        <taxon>Trachymyrmex</taxon>
    </lineage>
</organism>